<sequence>MARQNLKDTKQPLSPKVPATPPAEEFNFDEWAGAVKQQMIASLKRRGSA</sequence>
<keyword evidence="3" id="KW-1185">Reference proteome</keyword>
<name>A0A6M8BFW8_9CYAN</name>
<organism evidence="2 3">
    <name type="scientific">Thermoleptolyngbya sichuanensis A183</name>
    <dbReference type="NCBI Taxonomy" id="2737172"/>
    <lineage>
        <taxon>Bacteria</taxon>
        <taxon>Bacillati</taxon>
        <taxon>Cyanobacteriota</taxon>
        <taxon>Cyanophyceae</taxon>
        <taxon>Oculatellales</taxon>
        <taxon>Oculatellaceae</taxon>
        <taxon>Thermoleptolyngbya</taxon>
        <taxon>Thermoleptolyngbya sichuanensis</taxon>
    </lineage>
</organism>
<evidence type="ECO:0000256" key="1">
    <source>
        <dbReference type="SAM" id="MobiDB-lite"/>
    </source>
</evidence>
<dbReference type="AlphaFoldDB" id="A0A6M8BFW8"/>
<proteinExistence type="predicted"/>
<dbReference type="KEGG" id="theu:HPC62_17485"/>
<reference evidence="2 3" key="1">
    <citation type="submission" date="2020-05" db="EMBL/GenBank/DDBJ databases">
        <title>Complete genome sequence of of a novel Thermoleptolyngbya strain isolated from hot springs of Ganzi, Sichuan China.</title>
        <authorList>
            <person name="Tang J."/>
            <person name="Daroch M."/>
            <person name="Li L."/>
            <person name="Waleron K."/>
            <person name="Waleron M."/>
            <person name="Waleron M."/>
        </authorList>
    </citation>
    <scope>NUCLEOTIDE SEQUENCE [LARGE SCALE GENOMIC DNA]</scope>
    <source>
        <strain evidence="2 3">PKUAC-SCTA183</strain>
    </source>
</reference>
<dbReference type="EMBL" id="CP053661">
    <property type="protein sequence ID" value="QKD83747.1"/>
    <property type="molecule type" value="Genomic_DNA"/>
</dbReference>
<protein>
    <submittedName>
        <fullName evidence="2">Uncharacterized protein</fullName>
    </submittedName>
</protein>
<feature type="compositionally biased region" description="Basic and acidic residues" evidence="1">
    <location>
        <begin position="1"/>
        <end position="10"/>
    </location>
</feature>
<evidence type="ECO:0000313" key="3">
    <source>
        <dbReference type="Proteomes" id="UP000505210"/>
    </source>
</evidence>
<dbReference type="RefSeq" id="WP_172357706.1">
    <property type="nucleotide sequence ID" value="NZ_CP053661.1"/>
</dbReference>
<evidence type="ECO:0000313" key="2">
    <source>
        <dbReference type="EMBL" id="QKD83747.1"/>
    </source>
</evidence>
<accession>A0A6M8BFW8</accession>
<feature type="region of interest" description="Disordered" evidence="1">
    <location>
        <begin position="1"/>
        <end position="22"/>
    </location>
</feature>
<gene>
    <name evidence="2" type="ORF">HPC62_17485</name>
</gene>
<dbReference type="Proteomes" id="UP000505210">
    <property type="component" value="Chromosome"/>
</dbReference>